<evidence type="ECO:0000256" key="3">
    <source>
        <dbReference type="ARBA" id="ARBA00022771"/>
    </source>
</evidence>
<comment type="subcellular location">
    <subcellularLocation>
        <location evidence="1">Nucleus</location>
    </subcellularLocation>
</comment>
<organism evidence="6 7">
    <name type="scientific">Aromia moschata</name>
    <dbReference type="NCBI Taxonomy" id="1265417"/>
    <lineage>
        <taxon>Eukaryota</taxon>
        <taxon>Metazoa</taxon>
        <taxon>Ecdysozoa</taxon>
        <taxon>Arthropoda</taxon>
        <taxon>Hexapoda</taxon>
        <taxon>Insecta</taxon>
        <taxon>Pterygota</taxon>
        <taxon>Neoptera</taxon>
        <taxon>Endopterygota</taxon>
        <taxon>Coleoptera</taxon>
        <taxon>Polyphaga</taxon>
        <taxon>Cucujiformia</taxon>
        <taxon>Chrysomeloidea</taxon>
        <taxon>Cerambycidae</taxon>
        <taxon>Cerambycinae</taxon>
        <taxon>Callichromatini</taxon>
        <taxon>Aromia</taxon>
    </lineage>
</organism>
<name>A0AAV8XKZ6_9CUCU</name>
<keyword evidence="4" id="KW-0862">Zinc</keyword>
<dbReference type="SUPFAM" id="SSF53098">
    <property type="entry name" value="Ribonuclease H-like"/>
    <property type="match status" value="1"/>
</dbReference>
<dbReference type="GO" id="GO:0008270">
    <property type="term" value="F:zinc ion binding"/>
    <property type="evidence" value="ECO:0007669"/>
    <property type="project" value="UniProtKB-KW"/>
</dbReference>
<accession>A0AAV8XKZ6</accession>
<keyword evidence="3" id="KW-0863">Zinc-finger</keyword>
<evidence type="ECO:0000256" key="5">
    <source>
        <dbReference type="ARBA" id="ARBA00023242"/>
    </source>
</evidence>
<evidence type="ECO:0000256" key="1">
    <source>
        <dbReference type="ARBA" id="ARBA00004123"/>
    </source>
</evidence>
<reference evidence="6" key="1">
    <citation type="journal article" date="2023" name="Insect Mol. Biol.">
        <title>Genome sequencing provides insights into the evolution of gene families encoding plant cell wall-degrading enzymes in longhorned beetles.</title>
        <authorList>
            <person name="Shin N.R."/>
            <person name="Okamura Y."/>
            <person name="Kirsch R."/>
            <person name="Pauchet Y."/>
        </authorList>
    </citation>
    <scope>NUCLEOTIDE SEQUENCE</scope>
    <source>
        <strain evidence="6">AMC_N1</strain>
    </source>
</reference>
<dbReference type="AlphaFoldDB" id="A0AAV8XKZ6"/>
<dbReference type="GO" id="GO:0005634">
    <property type="term" value="C:nucleus"/>
    <property type="evidence" value="ECO:0007669"/>
    <property type="project" value="UniProtKB-SubCell"/>
</dbReference>
<evidence type="ECO:0008006" key="8">
    <source>
        <dbReference type="Google" id="ProtNLM"/>
    </source>
</evidence>
<dbReference type="PANTHER" id="PTHR46481">
    <property type="entry name" value="ZINC FINGER BED DOMAIN-CONTAINING PROTEIN 4"/>
    <property type="match status" value="1"/>
</dbReference>
<evidence type="ECO:0000313" key="7">
    <source>
        <dbReference type="Proteomes" id="UP001162162"/>
    </source>
</evidence>
<dbReference type="PANTHER" id="PTHR46481:SF10">
    <property type="entry name" value="ZINC FINGER BED DOMAIN-CONTAINING PROTEIN 39"/>
    <property type="match status" value="1"/>
</dbReference>
<evidence type="ECO:0000313" key="6">
    <source>
        <dbReference type="EMBL" id="KAJ8939229.1"/>
    </source>
</evidence>
<comment type="caution">
    <text evidence="6">The sequence shown here is derived from an EMBL/GenBank/DDBJ whole genome shotgun (WGS) entry which is preliminary data.</text>
</comment>
<dbReference type="EMBL" id="JAPWTK010000499">
    <property type="protein sequence ID" value="KAJ8939229.1"/>
    <property type="molecule type" value="Genomic_DNA"/>
</dbReference>
<evidence type="ECO:0000256" key="4">
    <source>
        <dbReference type="ARBA" id="ARBA00022833"/>
    </source>
</evidence>
<keyword evidence="5" id="KW-0539">Nucleus</keyword>
<dbReference type="InterPro" id="IPR012337">
    <property type="entry name" value="RNaseH-like_sf"/>
</dbReference>
<protein>
    <recommendedName>
        <fullName evidence="8">DUF659 domain-containing protein</fullName>
    </recommendedName>
</protein>
<dbReference type="Proteomes" id="UP001162162">
    <property type="component" value="Unassembled WGS sequence"/>
</dbReference>
<proteinExistence type="predicted"/>
<keyword evidence="2" id="KW-0479">Metal-binding</keyword>
<evidence type="ECO:0000256" key="2">
    <source>
        <dbReference type="ARBA" id="ARBA00022723"/>
    </source>
</evidence>
<dbReference type="InterPro" id="IPR052035">
    <property type="entry name" value="ZnF_BED_domain_contain"/>
</dbReference>
<keyword evidence="7" id="KW-1185">Reference proteome</keyword>
<sequence length="482" mass="56403">MSYVRKAKKRPYADRVNKFIRDFPDLLYDGAKIYCKLCEKALMCWDKRDCRNHVNTSQHRSRKQVLPSKTGFLFDLLFTMIACNLPLRLLDATPFRDFWNKYNPELKLPSARKARKHVPPLREEVERQIKSKLNNQRLWLCVDETTDCKKNYIVNVIVRVLDPCKPTYPLLLASKRLQDCTDATITRVVLDTLEHFQISTSQVLMFMSDGTKTMCKVGRSLQEHNWRFLHVTCKMHALRLVEEYIRKRFPGIDALITNTKKVFLKSPERIKTFHRQCPGIPEPPQPIPTEWGTWLKAVFYYSEYFQQIKAVVLLFNPDDTTAIKESQSKFQDISLETDVHTVHNTYKLLHEAIENLQDTVLPLGKSLKILDEVNTLLRDVSDAKTACVLEEFESVLNKDSDFITLREICDGTSTHSLSPFKDCFSYACITSVDVKRSLSQYKQVFSPKRTSFQETTVETYLMLSMFYKSYPNWREHLNFNTR</sequence>
<gene>
    <name evidence="6" type="ORF">NQ318_015187</name>
</gene>